<accession>A0A8F5XUP4</accession>
<sequence>MARIWYYENRRWFVMSAYDTWVMENTGATPVSDMANANVFQGLGNTFTGNLDYKRSLDMLSRQFDFDAEQAKINRDWQERLSNTAIRRQVADMKAAGINPVLAVAGGGASTPSGAAASASAPSVHSAAGAQTLLAAIKLGADIFSGAVSSHSAQAESEAKRNYYNARTDESKAKAARLAQVVATAAKWLS</sequence>
<organism evidence="1">
    <name type="scientific">Microvirus mar27</name>
    <dbReference type="NCBI Taxonomy" id="2851160"/>
    <lineage>
        <taxon>Viruses</taxon>
        <taxon>Monodnaviria</taxon>
        <taxon>Sangervirae</taxon>
        <taxon>Phixviricota</taxon>
        <taxon>Malgrandaviricetes</taxon>
        <taxon>Petitvirales</taxon>
        <taxon>Microviridae</taxon>
    </lineage>
</organism>
<name>A0A8F5XUP4_9VIRU</name>
<proteinExistence type="predicted"/>
<protein>
    <submittedName>
        <fullName evidence="1">DNA pilot protein</fullName>
    </submittedName>
</protein>
<evidence type="ECO:0000313" key="1">
    <source>
        <dbReference type="EMBL" id="QXP45056.1"/>
    </source>
</evidence>
<dbReference type="EMBL" id="MZ089773">
    <property type="protein sequence ID" value="QXP45056.1"/>
    <property type="molecule type" value="Genomic_DNA"/>
</dbReference>
<reference evidence="1" key="1">
    <citation type="submission" date="2021-04" db="EMBL/GenBank/DDBJ databases">
        <title>Genomes of microviruses identified in yellow-bellied marmot fecal samples.</title>
        <authorList>
            <person name="Varsani A."/>
            <person name="Kraberger S."/>
            <person name="Chatterjee A."/>
            <person name="Richet C."/>
            <person name="Fontenele R.S."/>
            <person name="Schmidlin K."/>
            <person name="Blumstein D.T."/>
        </authorList>
    </citation>
    <scope>NUCLEOTIDE SEQUENCE</scope>
    <source>
        <strain evidence="1">Mar27</strain>
    </source>
</reference>